<comment type="catalytic activity">
    <reaction evidence="7">
        <text>L-threonyl-[protein] + ATP = O-phospho-L-threonyl-[protein] + ADP + H(+)</text>
        <dbReference type="Rhea" id="RHEA:46608"/>
        <dbReference type="Rhea" id="RHEA-COMP:11060"/>
        <dbReference type="Rhea" id="RHEA-COMP:11605"/>
        <dbReference type="ChEBI" id="CHEBI:15378"/>
        <dbReference type="ChEBI" id="CHEBI:30013"/>
        <dbReference type="ChEBI" id="CHEBI:30616"/>
        <dbReference type="ChEBI" id="CHEBI:61977"/>
        <dbReference type="ChEBI" id="CHEBI:456216"/>
        <dbReference type="EC" id="2.7.11.1"/>
    </reaction>
</comment>
<dbReference type="InterPro" id="IPR000719">
    <property type="entry name" value="Prot_kinase_dom"/>
</dbReference>
<organism evidence="11 12">
    <name type="scientific">Tupaia chinensis</name>
    <name type="common">Chinese tree shrew</name>
    <name type="synonym">Tupaia belangeri chinensis</name>
    <dbReference type="NCBI Taxonomy" id="246437"/>
    <lineage>
        <taxon>Eukaryota</taxon>
        <taxon>Metazoa</taxon>
        <taxon>Chordata</taxon>
        <taxon>Craniata</taxon>
        <taxon>Vertebrata</taxon>
        <taxon>Euteleostomi</taxon>
        <taxon>Mammalia</taxon>
        <taxon>Eutheria</taxon>
        <taxon>Euarchontoglires</taxon>
        <taxon>Scandentia</taxon>
        <taxon>Tupaiidae</taxon>
        <taxon>Tupaia</taxon>
    </lineage>
</organism>
<dbReference type="GO" id="GO:0035556">
    <property type="term" value="P:intracellular signal transduction"/>
    <property type="evidence" value="ECO:0007669"/>
    <property type="project" value="TreeGrafter"/>
</dbReference>
<comment type="catalytic activity">
    <reaction evidence="8">
        <text>L-seryl-[protein] + ATP = O-phospho-L-seryl-[protein] + ADP + H(+)</text>
        <dbReference type="Rhea" id="RHEA:17989"/>
        <dbReference type="Rhea" id="RHEA-COMP:9863"/>
        <dbReference type="Rhea" id="RHEA-COMP:11604"/>
        <dbReference type="ChEBI" id="CHEBI:15378"/>
        <dbReference type="ChEBI" id="CHEBI:29999"/>
        <dbReference type="ChEBI" id="CHEBI:30616"/>
        <dbReference type="ChEBI" id="CHEBI:83421"/>
        <dbReference type="ChEBI" id="CHEBI:456216"/>
        <dbReference type="EC" id="2.7.11.1"/>
    </reaction>
</comment>
<feature type="compositionally biased region" description="Polar residues" evidence="9">
    <location>
        <begin position="439"/>
        <end position="453"/>
    </location>
</feature>
<dbReference type="InterPro" id="IPR036291">
    <property type="entry name" value="NAD(P)-bd_dom_sf"/>
</dbReference>
<dbReference type="PANTHER" id="PTHR24346">
    <property type="entry name" value="MAP/MICROTUBULE AFFINITY-REGULATING KINASE"/>
    <property type="match status" value="1"/>
</dbReference>
<dbReference type="Proteomes" id="UP000011518">
    <property type="component" value="Unassembled WGS sequence"/>
</dbReference>
<evidence type="ECO:0000256" key="5">
    <source>
        <dbReference type="ARBA" id="ARBA00022777"/>
    </source>
</evidence>
<feature type="compositionally biased region" description="Polar residues" evidence="9">
    <location>
        <begin position="378"/>
        <end position="388"/>
    </location>
</feature>
<keyword evidence="2" id="KW-0723">Serine/threonine-protein kinase</keyword>
<evidence type="ECO:0000256" key="7">
    <source>
        <dbReference type="ARBA" id="ARBA00047899"/>
    </source>
</evidence>
<reference evidence="12" key="1">
    <citation type="submission" date="2012-07" db="EMBL/GenBank/DDBJ databases">
        <title>Genome of the Chinese tree shrew, a rising model animal genetically related to primates.</title>
        <authorList>
            <person name="Zhang G."/>
            <person name="Fan Y."/>
            <person name="Yao Y."/>
            <person name="Huang Z."/>
        </authorList>
    </citation>
    <scope>NUCLEOTIDE SEQUENCE [LARGE SCALE GENOMIC DNA]</scope>
</reference>
<keyword evidence="3" id="KW-0808">Transferase</keyword>
<keyword evidence="4" id="KW-0547">Nucleotide-binding</keyword>
<dbReference type="SMART" id="SM00220">
    <property type="entry name" value="S_TKc"/>
    <property type="match status" value="1"/>
</dbReference>
<sequence length="817" mass="88534">MSTEETTFTTNYELLETISQGRFGKVNLAWYLPTGTQVAIKVVSKESFHYSSCLSKVYQEINILMSLNHKNIIRALESFDTKDTLYLVMEYAPGGSLEDNLSIHGPMMEEEAQMVFLQLASALEYCHNQCVVHRDLKPANILLDGIGAVKLADFGVSTRFTAGQKLDEFCGTIFFMAPEVLSWQGYDGPAVDIWSFGVTLYMMVTGAIPFWGTTLEKLRNCVLRGEFTLPPSLSHQIEDLLKNILAPDPTERLTLEQIQHHPWFHTIQENAESPPEYVGKTIKVKPLHHTLSNEMKGSWPPVIPSSFSSTESEGQEAYRVSSLCPATVPSLNIKSTRPLSVSPQAGPSRHSEAKFIRRHPAWKSGEFPFTLEVKSTPRRQASLPSASPRNLEAQPITNPPASLGTELAGTLEATSTSPCLTSVPAECAGTLEITSTLPCSASAPTESASTLEAMSTPPQPVSLPAESASTMEEQSTTPCQASQPAGSPGTLEATSTLPHLPSLPAGMPGTLEAEPTLPCLSSPPAGSADILETTSIEPSLASLPRELPDNLEQQPTLPCPALLPSSGKARTSTLSPAPAVDSGASLCCTDSTDSHNDPEGDKHHQGTASASQESQGRQGITRRIITCLRRLCCLPAPKIRKNQVAPTLAEAQTLATLKDKLIALAAEEEAMVPNNKITVMGVEQVGMACAISILGKSLADEFALVEVLEDKLKGEMMDLQHGSLFLQTPKIVADKDYSVMASSKIVVVTAGVRQQKGESRLNLVQRKVNVFKFIIPQIFKYSPGCIIIVVSNPVDILTYVTWKPSRFAQAPCDWKWM</sequence>
<dbReference type="SUPFAM" id="SSF51735">
    <property type="entry name" value="NAD(P)-binding Rossmann-fold domains"/>
    <property type="match status" value="1"/>
</dbReference>
<dbReference type="FunFam" id="3.40.50.720:FF:000029">
    <property type="entry name" value="L-lactate dehydrogenase A chain"/>
    <property type="match status" value="1"/>
</dbReference>
<proteinExistence type="predicted"/>
<evidence type="ECO:0000256" key="1">
    <source>
        <dbReference type="ARBA" id="ARBA00012513"/>
    </source>
</evidence>
<dbReference type="EC" id="2.7.11.1" evidence="1"/>
<dbReference type="GO" id="GO:0005737">
    <property type="term" value="C:cytoplasm"/>
    <property type="evidence" value="ECO:0007669"/>
    <property type="project" value="TreeGrafter"/>
</dbReference>
<feature type="domain" description="Protein kinase" evidence="10">
    <location>
        <begin position="12"/>
        <end position="264"/>
    </location>
</feature>
<dbReference type="PROSITE" id="PS50011">
    <property type="entry name" value="PROTEIN_KINASE_DOM"/>
    <property type="match status" value="1"/>
</dbReference>
<feature type="compositionally biased region" description="Polar residues" evidence="9">
    <location>
        <begin position="467"/>
        <end position="485"/>
    </location>
</feature>
<dbReference type="Pfam" id="PF00056">
    <property type="entry name" value="Ldh_1_N"/>
    <property type="match status" value="1"/>
</dbReference>
<name>L9JLS9_TUPCH</name>
<dbReference type="PROSITE" id="PS00108">
    <property type="entry name" value="PROTEIN_KINASE_ST"/>
    <property type="match status" value="1"/>
</dbReference>
<reference evidence="12" key="2">
    <citation type="journal article" date="2013" name="Nat. Commun.">
        <title>Genome of the Chinese tree shrew.</title>
        <authorList>
            <person name="Fan Y."/>
            <person name="Huang Z.Y."/>
            <person name="Cao C.C."/>
            <person name="Chen C.S."/>
            <person name="Chen Y.X."/>
            <person name="Fan D.D."/>
            <person name="He J."/>
            <person name="Hou H.L."/>
            <person name="Hu L."/>
            <person name="Hu X.T."/>
            <person name="Jiang X.T."/>
            <person name="Lai R."/>
            <person name="Lang Y.S."/>
            <person name="Liang B."/>
            <person name="Liao S.G."/>
            <person name="Mu D."/>
            <person name="Ma Y.Y."/>
            <person name="Niu Y.Y."/>
            <person name="Sun X.Q."/>
            <person name="Xia J.Q."/>
            <person name="Xiao J."/>
            <person name="Xiong Z.Q."/>
            <person name="Xu L."/>
            <person name="Yang L."/>
            <person name="Zhang Y."/>
            <person name="Zhao W."/>
            <person name="Zhao X.D."/>
            <person name="Zheng Y.T."/>
            <person name="Zhou J.M."/>
            <person name="Zhu Y.B."/>
            <person name="Zhang G.J."/>
            <person name="Wang J."/>
            <person name="Yao Y.G."/>
        </authorList>
    </citation>
    <scope>NUCLEOTIDE SEQUENCE [LARGE SCALE GENOMIC DNA]</scope>
</reference>
<dbReference type="PANTHER" id="PTHR24346:SF30">
    <property type="entry name" value="MATERNAL EMBRYONIC LEUCINE ZIPPER KINASE"/>
    <property type="match status" value="1"/>
</dbReference>
<accession>L9JLS9</accession>
<feature type="region of interest" description="Disordered" evidence="9">
    <location>
        <begin position="549"/>
        <end position="617"/>
    </location>
</feature>
<evidence type="ECO:0000256" key="9">
    <source>
        <dbReference type="SAM" id="MobiDB-lite"/>
    </source>
</evidence>
<dbReference type="PRINTS" id="PR00086">
    <property type="entry name" value="LLDHDRGNASE"/>
</dbReference>
<evidence type="ECO:0000256" key="6">
    <source>
        <dbReference type="ARBA" id="ARBA00022840"/>
    </source>
</evidence>
<dbReference type="CDD" id="cd14003">
    <property type="entry name" value="STKc_AMPK-like"/>
    <property type="match status" value="1"/>
</dbReference>
<keyword evidence="5 11" id="KW-0418">Kinase</keyword>
<dbReference type="Gene3D" id="3.40.50.720">
    <property type="entry name" value="NAD(P)-binding Rossmann-like Domain"/>
    <property type="match status" value="1"/>
</dbReference>
<dbReference type="EMBL" id="KB320971">
    <property type="protein sequence ID" value="ELW51461.1"/>
    <property type="molecule type" value="Genomic_DNA"/>
</dbReference>
<dbReference type="InParanoid" id="L9JLS9"/>
<dbReference type="FunFam" id="1.10.510.10:FF:000571">
    <property type="entry name" value="Maternal embryonic leucine zipper kinase"/>
    <property type="match status" value="1"/>
</dbReference>
<dbReference type="FunFam" id="3.30.200.20:FF:000003">
    <property type="entry name" value="Non-specific serine/threonine protein kinase"/>
    <property type="match status" value="1"/>
</dbReference>
<dbReference type="InterPro" id="IPR001557">
    <property type="entry name" value="L-lactate/malate_DH"/>
</dbReference>
<evidence type="ECO:0000256" key="4">
    <source>
        <dbReference type="ARBA" id="ARBA00022741"/>
    </source>
</evidence>
<evidence type="ECO:0000313" key="11">
    <source>
        <dbReference type="EMBL" id="ELW51461.1"/>
    </source>
</evidence>
<feature type="compositionally biased region" description="Basic and acidic residues" evidence="9">
    <location>
        <begin position="592"/>
        <end position="604"/>
    </location>
</feature>
<gene>
    <name evidence="11" type="ORF">TREES_T100021675</name>
</gene>
<dbReference type="GO" id="GO:0005524">
    <property type="term" value="F:ATP binding"/>
    <property type="evidence" value="ECO:0007669"/>
    <property type="project" value="UniProtKB-KW"/>
</dbReference>
<evidence type="ECO:0000256" key="8">
    <source>
        <dbReference type="ARBA" id="ARBA00048679"/>
    </source>
</evidence>
<evidence type="ECO:0000256" key="3">
    <source>
        <dbReference type="ARBA" id="ARBA00022679"/>
    </source>
</evidence>
<dbReference type="Pfam" id="PF00069">
    <property type="entry name" value="Pkinase"/>
    <property type="match status" value="1"/>
</dbReference>
<keyword evidence="6" id="KW-0067">ATP-binding</keyword>
<dbReference type="InterPro" id="IPR011009">
    <property type="entry name" value="Kinase-like_dom_sf"/>
</dbReference>
<evidence type="ECO:0000313" key="12">
    <source>
        <dbReference type="Proteomes" id="UP000011518"/>
    </source>
</evidence>
<evidence type="ECO:0000256" key="2">
    <source>
        <dbReference type="ARBA" id="ARBA00022527"/>
    </source>
</evidence>
<dbReference type="GO" id="GO:0004674">
    <property type="term" value="F:protein serine/threonine kinase activity"/>
    <property type="evidence" value="ECO:0007669"/>
    <property type="project" value="UniProtKB-KW"/>
</dbReference>
<dbReference type="InterPro" id="IPR001236">
    <property type="entry name" value="Lactate/malate_DH_N"/>
</dbReference>
<dbReference type="GO" id="GO:0016616">
    <property type="term" value="F:oxidoreductase activity, acting on the CH-OH group of donors, NAD or NADP as acceptor"/>
    <property type="evidence" value="ECO:0007669"/>
    <property type="project" value="InterPro"/>
</dbReference>
<keyword evidence="12" id="KW-1185">Reference proteome</keyword>
<dbReference type="SUPFAM" id="SSF56112">
    <property type="entry name" value="Protein kinase-like (PK-like)"/>
    <property type="match status" value="1"/>
</dbReference>
<protein>
    <recommendedName>
        <fullName evidence="1">non-specific serine/threonine protein kinase</fullName>
        <ecNumber evidence="1">2.7.11.1</ecNumber>
    </recommendedName>
</protein>
<dbReference type="Gene3D" id="1.10.510.10">
    <property type="entry name" value="Transferase(Phosphotransferase) domain 1"/>
    <property type="match status" value="1"/>
</dbReference>
<dbReference type="GO" id="GO:0019752">
    <property type="term" value="P:carboxylic acid metabolic process"/>
    <property type="evidence" value="ECO:0007669"/>
    <property type="project" value="InterPro"/>
</dbReference>
<dbReference type="InterPro" id="IPR008271">
    <property type="entry name" value="Ser/Thr_kinase_AS"/>
</dbReference>
<feature type="region of interest" description="Disordered" evidence="9">
    <location>
        <begin position="373"/>
        <end position="404"/>
    </location>
</feature>
<evidence type="ECO:0000259" key="10">
    <source>
        <dbReference type="PROSITE" id="PS50011"/>
    </source>
</evidence>
<feature type="region of interest" description="Disordered" evidence="9">
    <location>
        <begin position="439"/>
        <end position="529"/>
    </location>
</feature>
<dbReference type="eggNOG" id="KOG0586">
    <property type="taxonomic scope" value="Eukaryota"/>
</dbReference>
<feature type="compositionally biased region" description="Polar residues" evidence="9">
    <location>
        <begin position="606"/>
        <end position="617"/>
    </location>
</feature>
<dbReference type="AlphaFoldDB" id="L9JLS9"/>